<name>A0A931HY80_9BACI</name>
<protein>
    <submittedName>
        <fullName evidence="1">Nucleotidyltransferase family protein</fullName>
    </submittedName>
</protein>
<gene>
    <name evidence="1" type="ORF">H0267_15665</name>
</gene>
<sequence length="150" mass="17479">MITQTIWNTLHGYSPTYGIGDADLIYFDPSETVRDEKIKEEKVRNLLTDHPFPVDLTNQALVHHWYKEKFGLEISPYTSIEQAVGTWPTTASAIAVKREGENYHVIAPFGLNDLFDLVVRPNKRLVNEEIYIEKAMKWKSYWPELVIEPW</sequence>
<accession>A0A931HY80</accession>
<comment type="caution">
    <text evidence="1">The sequence shown here is derived from an EMBL/GenBank/DDBJ whole genome shotgun (WGS) entry which is preliminary data.</text>
</comment>
<organism evidence="1 2">
    <name type="scientific">Halobacillus yeomjeoni</name>
    <dbReference type="NCBI Taxonomy" id="311194"/>
    <lineage>
        <taxon>Bacteria</taxon>
        <taxon>Bacillati</taxon>
        <taxon>Bacillota</taxon>
        <taxon>Bacilli</taxon>
        <taxon>Bacillales</taxon>
        <taxon>Bacillaceae</taxon>
        <taxon>Halobacillus</taxon>
    </lineage>
</organism>
<keyword evidence="2" id="KW-1185">Reference proteome</keyword>
<evidence type="ECO:0000313" key="1">
    <source>
        <dbReference type="EMBL" id="MBH0231648.1"/>
    </source>
</evidence>
<dbReference type="PANTHER" id="PTHR39166">
    <property type="entry name" value="BLL1166 PROTEIN"/>
    <property type="match status" value="1"/>
</dbReference>
<dbReference type="InterPro" id="IPR009267">
    <property type="entry name" value="NTP_transf_6"/>
</dbReference>
<dbReference type="AlphaFoldDB" id="A0A931HY80"/>
<reference evidence="1 2" key="1">
    <citation type="journal article" date="2005" name="Int. J. Syst. Evol. Microbiol.">
        <title>Halobacillus yeomjeoni sp. nov., isolated from a marine solar saltern in Korea.</title>
        <authorList>
            <person name="Yoon J.H."/>
            <person name="Kang S.J."/>
            <person name="Lee C.H."/>
            <person name="Oh H.W."/>
            <person name="Oh T.K."/>
        </authorList>
    </citation>
    <scope>NUCLEOTIDE SEQUENCE [LARGE SCALE GENOMIC DNA]</scope>
    <source>
        <strain evidence="1 2">KCTC 3957</strain>
    </source>
</reference>
<dbReference type="PANTHER" id="PTHR39166:SF1">
    <property type="entry name" value="BLL1166 PROTEIN"/>
    <property type="match status" value="1"/>
</dbReference>
<proteinExistence type="predicted"/>
<dbReference type="Proteomes" id="UP000614490">
    <property type="component" value="Unassembled WGS sequence"/>
</dbReference>
<evidence type="ECO:0000313" key="2">
    <source>
        <dbReference type="Proteomes" id="UP000614490"/>
    </source>
</evidence>
<dbReference type="Pfam" id="PF06042">
    <property type="entry name" value="NTP_transf_6"/>
    <property type="match status" value="1"/>
</dbReference>
<dbReference type="EMBL" id="JADZSC010000004">
    <property type="protein sequence ID" value="MBH0231648.1"/>
    <property type="molecule type" value="Genomic_DNA"/>
</dbReference>